<keyword evidence="2" id="KW-1185">Reference proteome</keyword>
<gene>
    <name evidence="1" type="ORF">LPLAT_LOCUS4678</name>
</gene>
<name>A0AAV2NGQ5_9HYME</name>
<accession>A0AAV2NGQ5</accession>
<dbReference type="AlphaFoldDB" id="A0AAV2NGQ5"/>
<proteinExistence type="predicted"/>
<protein>
    <recommendedName>
        <fullName evidence="3">Fibronectin type-III domain-containing protein</fullName>
    </recommendedName>
</protein>
<evidence type="ECO:0000313" key="1">
    <source>
        <dbReference type="EMBL" id="CAL1678900.1"/>
    </source>
</evidence>
<dbReference type="InterPro" id="IPR013783">
    <property type="entry name" value="Ig-like_fold"/>
</dbReference>
<evidence type="ECO:0000313" key="2">
    <source>
        <dbReference type="Proteomes" id="UP001497644"/>
    </source>
</evidence>
<organism evidence="1 2">
    <name type="scientific">Lasius platythorax</name>
    <dbReference type="NCBI Taxonomy" id="488582"/>
    <lineage>
        <taxon>Eukaryota</taxon>
        <taxon>Metazoa</taxon>
        <taxon>Ecdysozoa</taxon>
        <taxon>Arthropoda</taxon>
        <taxon>Hexapoda</taxon>
        <taxon>Insecta</taxon>
        <taxon>Pterygota</taxon>
        <taxon>Neoptera</taxon>
        <taxon>Endopterygota</taxon>
        <taxon>Hymenoptera</taxon>
        <taxon>Apocrita</taxon>
        <taxon>Aculeata</taxon>
        <taxon>Formicoidea</taxon>
        <taxon>Formicidae</taxon>
        <taxon>Formicinae</taxon>
        <taxon>Lasius</taxon>
        <taxon>Lasius</taxon>
    </lineage>
</organism>
<dbReference type="InterPro" id="IPR036116">
    <property type="entry name" value="FN3_sf"/>
</dbReference>
<sequence>MYYFKVQAYNKVGSGPYTKIINVSTTHENPVPLLLVYSSSGMQVLDMDLQINFLLNEYRTMEFAYSALERKIYWINDQLQLLTMDSNTSSIKTAKLHKNS</sequence>
<dbReference type="Proteomes" id="UP001497644">
    <property type="component" value="Chromosome 15"/>
</dbReference>
<dbReference type="SUPFAM" id="SSF49265">
    <property type="entry name" value="Fibronectin type III"/>
    <property type="match status" value="1"/>
</dbReference>
<reference evidence="1" key="1">
    <citation type="submission" date="2024-04" db="EMBL/GenBank/DDBJ databases">
        <authorList>
            <consortium name="Molecular Ecology Group"/>
        </authorList>
    </citation>
    <scope>NUCLEOTIDE SEQUENCE</scope>
</reference>
<dbReference type="EMBL" id="OZ034838">
    <property type="protein sequence ID" value="CAL1678900.1"/>
    <property type="molecule type" value="Genomic_DNA"/>
</dbReference>
<evidence type="ECO:0008006" key="3">
    <source>
        <dbReference type="Google" id="ProtNLM"/>
    </source>
</evidence>
<dbReference type="Gene3D" id="2.60.40.10">
    <property type="entry name" value="Immunoglobulins"/>
    <property type="match status" value="1"/>
</dbReference>